<name>A0A9P5WXN1_9AGAR</name>
<evidence type="ECO:0000313" key="2">
    <source>
        <dbReference type="Proteomes" id="UP000807342"/>
    </source>
</evidence>
<protein>
    <submittedName>
        <fullName evidence="1">Uncharacterized protein</fullName>
    </submittedName>
</protein>
<proteinExistence type="predicted"/>
<dbReference type="OrthoDB" id="3063088at2759"/>
<keyword evidence="2" id="KW-1185">Reference proteome</keyword>
<organism evidence="1 2">
    <name type="scientific">Macrolepiota fuliginosa MF-IS2</name>
    <dbReference type="NCBI Taxonomy" id="1400762"/>
    <lineage>
        <taxon>Eukaryota</taxon>
        <taxon>Fungi</taxon>
        <taxon>Dikarya</taxon>
        <taxon>Basidiomycota</taxon>
        <taxon>Agaricomycotina</taxon>
        <taxon>Agaricomycetes</taxon>
        <taxon>Agaricomycetidae</taxon>
        <taxon>Agaricales</taxon>
        <taxon>Agaricineae</taxon>
        <taxon>Agaricaceae</taxon>
        <taxon>Macrolepiota</taxon>
    </lineage>
</organism>
<reference evidence="1" key="1">
    <citation type="submission" date="2020-11" db="EMBL/GenBank/DDBJ databases">
        <authorList>
            <consortium name="DOE Joint Genome Institute"/>
            <person name="Ahrendt S."/>
            <person name="Riley R."/>
            <person name="Andreopoulos W."/>
            <person name="Labutti K."/>
            <person name="Pangilinan J."/>
            <person name="Ruiz-Duenas F.J."/>
            <person name="Barrasa J.M."/>
            <person name="Sanchez-Garcia M."/>
            <person name="Camarero S."/>
            <person name="Miyauchi S."/>
            <person name="Serrano A."/>
            <person name="Linde D."/>
            <person name="Babiker R."/>
            <person name="Drula E."/>
            <person name="Ayuso-Fernandez I."/>
            <person name="Pacheco R."/>
            <person name="Padilla G."/>
            <person name="Ferreira P."/>
            <person name="Barriuso J."/>
            <person name="Kellner H."/>
            <person name="Castanera R."/>
            <person name="Alfaro M."/>
            <person name="Ramirez L."/>
            <person name="Pisabarro A.G."/>
            <person name="Kuo A."/>
            <person name="Tritt A."/>
            <person name="Lipzen A."/>
            <person name="He G."/>
            <person name="Yan M."/>
            <person name="Ng V."/>
            <person name="Cullen D."/>
            <person name="Martin F."/>
            <person name="Rosso M.-N."/>
            <person name="Henrissat B."/>
            <person name="Hibbett D."/>
            <person name="Martinez A.T."/>
            <person name="Grigoriev I.V."/>
        </authorList>
    </citation>
    <scope>NUCLEOTIDE SEQUENCE</scope>
    <source>
        <strain evidence="1">MF-IS2</strain>
    </source>
</reference>
<dbReference type="AlphaFoldDB" id="A0A9P5WXN1"/>
<comment type="caution">
    <text evidence="1">The sequence shown here is derived from an EMBL/GenBank/DDBJ whole genome shotgun (WGS) entry which is preliminary data.</text>
</comment>
<dbReference type="Proteomes" id="UP000807342">
    <property type="component" value="Unassembled WGS sequence"/>
</dbReference>
<gene>
    <name evidence="1" type="ORF">P691DRAFT_768974</name>
</gene>
<sequence>MHNSNLNIIKATLARVSASTSISIPTSRSFIKVLDVPYFKAGTTTHPSGEELALQLNASPINHDPIEYMRFIHNSSKANTGMLWIDLLNSQCGTQATAVIGQYLFLNGGDCIIKGTKAHTSSPQCQQCWK</sequence>
<accession>A0A9P5WXN1</accession>
<dbReference type="EMBL" id="MU153514">
    <property type="protein sequence ID" value="KAF9439751.1"/>
    <property type="molecule type" value="Genomic_DNA"/>
</dbReference>
<evidence type="ECO:0000313" key="1">
    <source>
        <dbReference type="EMBL" id="KAF9439751.1"/>
    </source>
</evidence>